<dbReference type="InterPro" id="IPR057336">
    <property type="entry name" value="GerAC_N"/>
</dbReference>
<sequence>MSRKFLCLTSFVVLFLLAGCADKELKVPLEDVGMVGIMAFDYIDEDKTQLTVAIPQYSPQAEQNTQIFSVATDLVSNGIVEIEKLSDKKIVFNQLRVVLVNEELARNGDVLKIIQHLYRNAEVGNKVLIAVVKERGEEMLRYKYPDKPNINFYLNDLLEPSINTAFNPNTNIHDFMYEITNPVLDAILPFIDKNNDKIEIKGVAVFKGNNMFDTIKPEEALLIQAIKGRKNLAPLDINMNQGHGKERLMMDLIENSVKIKSNKNIDTPKLTIKLKIKGTLSEYKGERENKLNTTDSLAVLEDDVNKELEEDIKKFFAKLNDMKVDPSGLSEYFRMYHHGKWKKEMTREIISKLEVDVEVNTSIISTGTLR</sequence>
<dbReference type="InterPro" id="IPR008844">
    <property type="entry name" value="Spore_GerAC-like"/>
</dbReference>
<comment type="caution">
    <text evidence="11">The sequence shown here is derived from an EMBL/GenBank/DDBJ whole genome shotgun (WGS) entry which is preliminary data.</text>
</comment>
<feature type="domain" description="Spore germination protein N-terminal" evidence="10">
    <location>
        <begin position="27"/>
        <end position="192"/>
    </location>
</feature>
<proteinExistence type="inferred from homology"/>
<evidence type="ECO:0000313" key="12">
    <source>
        <dbReference type="Proteomes" id="UP001549363"/>
    </source>
</evidence>
<evidence type="ECO:0000313" key="11">
    <source>
        <dbReference type="EMBL" id="MET4560063.1"/>
    </source>
</evidence>
<gene>
    <name evidence="11" type="ORF">ABIA69_001206</name>
</gene>
<dbReference type="Pfam" id="PF05504">
    <property type="entry name" value="Spore_GerAC"/>
    <property type="match status" value="1"/>
</dbReference>
<evidence type="ECO:0000256" key="2">
    <source>
        <dbReference type="ARBA" id="ARBA00007886"/>
    </source>
</evidence>
<dbReference type="PANTHER" id="PTHR35789:SF1">
    <property type="entry name" value="SPORE GERMINATION PROTEIN B3"/>
    <property type="match status" value="1"/>
</dbReference>
<dbReference type="PANTHER" id="PTHR35789">
    <property type="entry name" value="SPORE GERMINATION PROTEIN B3"/>
    <property type="match status" value="1"/>
</dbReference>
<feature type="signal peptide" evidence="8">
    <location>
        <begin position="1"/>
        <end position="23"/>
    </location>
</feature>
<keyword evidence="3" id="KW-0309">Germination</keyword>
<evidence type="ECO:0000256" key="3">
    <source>
        <dbReference type="ARBA" id="ARBA00022544"/>
    </source>
</evidence>
<evidence type="ECO:0000256" key="8">
    <source>
        <dbReference type="SAM" id="SignalP"/>
    </source>
</evidence>
<accession>A0ABV2PGI3</accession>
<keyword evidence="12" id="KW-1185">Reference proteome</keyword>
<evidence type="ECO:0000256" key="7">
    <source>
        <dbReference type="ARBA" id="ARBA00023288"/>
    </source>
</evidence>
<evidence type="ECO:0000259" key="9">
    <source>
        <dbReference type="Pfam" id="PF05504"/>
    </source>
</evidence>
<evidence type="ECO:0000256" key="1">
    <source>
        <dbReference type="ARBA" id="ARBA00004635"/>
    </source>
</evidence>
<feature type="chain" id="PRO_5045060110" evidence="8">
    <location>
        <begin position="24"/>
        <end position="370"/>
    </location>
</feature>
<dbReference type="Proteomes" id="UP001549363">
    <property type="component" value="Unassembled WGS sequence"/>
</dbReference>
<dbReference type="EMBL" id="JBEPSB010000003">
    <property type="protein sequence ID" value="MET4560063.1"/>
    <property type="molecule type" value="Genomic_DNA"/>
</dbReference>
<name>A0ABV2PGI3_9BACI</name>
<keyword evidence="5" id="KW-0472">Membrane</keyword>
<dbReference type="PROSITE" id="PS51257">
    <property type="entry name" value="PROKAR_LIPOPROTEIN"/>
    <property type="match status" value="1"/>
</dbReference>
<evidence type="ECO:0000259" key="10">
    <source>
        <dbReference type="Pfam" id="PF25198"/>
    </source>
</evidence>
<protein>
    <submittedName>
        <fullName evidence="11">Spore germination protein</fullName>
    </submittedName>
</protein>
<dbReference type="Pfam" id="PF25198">
    <property type="entry name" value="Spore_GerAC_N"/>
    <property type="match status" value="1"/>
</dbReference>
<evidence type="ECO:0000256" key="6">
    <source>
        <dbReference type="ARBA" id="ARBA00023139"/>
    </source>
</evidence>
<keyword evidence="7" id="KW-0449">Lipoprotein</keyword>
<comment type="similarity">
    <text evidence="2">Belongs to the GerABKC lipoprotein family.</text>
</comment>
<dbReference type="Gene3D" id="3.30.300.210">
    <property type="entry name" value="Nutrient germinant receptor protein C, domain 3"/>
    <property type="match status" value="1"/>
</dbReference>
<dbReference type="RefSeq" id="WP_107951444.1">
    <property type="nucleotide sequence ID" value="NZ_CP073713.1"/>
</dbReference>
<reference evidence="11 12" key="1">
    <citation type="submission" date="2024-06" db="EMBL/GenBank/DDBJ databases">
        <title>Sorghum-associated microbial communities from plants grown in Nebraska, USA.</title>
        <authorList>
            <person name="Schachtman D."/>
        </authorList>
    </citation>
    <scope>NUCLEOTIDE SEQUENCE [LARGE SCALE GENOMIC DNA]</scope>
    <source>
        <strain evidence="11 12">736</strain>
    </source>
</reference>
<keyword evidence="4 8" id="KW-0732">Signal</keyword>
<dbReference type="InterPro" id="IPR038501">
    <property type="entry name" value="Spore_GerAC_C_sf"/>
</dbReference>
<dbReference type="InterPro" id="IPR046953">
    <property type="entry name" value="Spore_GerAC-like_C"/>
</dbReference>
<feature type="domain" description="Spore germination GerAC-like C-terminal" evidence="9">
    <location>
        <begin position="201"/>
        <end position="367"/>
    </location>
</feature>
<organism evidence="11 12">
    <name type="scientific">Lysinibacillus parviboronicapiens</name>
    <dbReference type="NCBI Taxonomy" id="436516"/>
    <lineage>
        <taxon>Bacteria</taxon>
        <taxon>Bacillati</taxon>
        <taxon>Bacillota</taxon>
        <taxon>Bacilli</taxon>
        <taxon>Bacillales</taxon>
        <taxon>Bacillaceae</taxon>
        <taxon>Lysinibacillus</taxon>
    </lineage>
</organism>
<dbReference type="NCBIfam" id="TIGR02887">
    <property type="entry name" value="spore_ger_x_C"/>
    <property type="match status" value="1"/>
</dbReference>
<evidence type="ECO:0000256" key="5">
    <source>
        <dbReference type="ARBA" id="ARBA00023136"/>
    </source>
</evidence>
<evidence type="ECO:0000256" key="4">
    <source>
        <dbReference type="ARBA" id="ARBA00022729"/>
    </source>
</evidence>
<keyword evidence="6" id="KW-0564">Palmitate</keyword>
<comment type="subcellular location">
    <subcellularLocation>
        <location evidence="1">Membrane</location>
        <topology evidence="1">Lipid-anchor</topology>
    </subcellularLocation>
</comment>